<dbReference type="InterPro" id="IPR025612">
    <property type="entry name" value="YqjK"/>
</dbReference>
<comment type="caution">
    <text evidence="1">The sequence shown here is derived from an EMBL/GenBank/DDBJ whole genome shotgun (WGS) entry which is preliminary data.</text>
</comment>
<gene>
    <name evidence="1" type="ORF">ACFPQ5_02305</name>
</gene>
<dbReference type="RefSeq" id="WP_379751499.1">
    <property type="nucleotide sequence ID" value="NZ_JBHSMR010000001.1"/>
</dbReference>
<name>A0ABW0MJ66_9BURK</name>
<dbReference type="EMBL" id="JBHSMR010000001">
    <property type="protein sequence ID" value="MFC5477007.1"/>
    <property type="molecule type" value="Genomic_DNA"/>
</dbReference>
<proteinExistence type="predicted"/>
<keyword evidence="2" id="KW-1185">Reference proteome</keyword>
<reference evidence="2" key="1">
    <citation type="journal article" date="2019" name="Int. J. Syst. Evol. Microbiol.">
        <title>The Global Catalogue of Microorganisms (GCM) 10K type strain sequencing project: providing services to taxonomists for standard genome sequencing and annotation.</title>
        <authorList>
            <consortium name="The Broad Institute Genomics Platform"/>
            <consortium name="The Broad Institute Genome Sequencing Center for Infectious Disease"/>
            <person name="Wu L."/>
            <person name="Ma J."/>
        </authorList>
    </citation>
    <scope>NUCLEOTIDE SEQUENCE [LARGE SCALE GENOMIC DNA]</scope>
    <source>
        <strain evidence="2">CCUG 43111</strain>
    </source>
</reference>
<evidence type="ECO:0000313" key="1">
    <source>
        <dbReference type="EMBL" id="MFC5477007.1"/>
    </source>
</evidence>
<dbReference type="Pfam" id="PF13997">
    <property type="entry name" value="YqjK"/>
    <property type="match status" value="1"/>
</dbReference>
<sequence>MNSEHTPLAVRRAHLVAECARQRGDMADQLNLLKAPVERVQGAAGFIGAHRKTLLAGAGVAVGVMIARPKPVLAVIAAGASLWQLAQRVVPVVQRMLPTVQRVLPMVRARMGGHLE</sequence>
<organism evidence="1 2">
    <name type="scientific">Massilia suwonensis</name>
    <dbReference type="NCBI Taxonomy" id="648895"/>
    <lineage>
        <taxon>Bacteria</taxon>
        <taxon>Pseudomonadati</taxon>
        <taxon>Pseudomonadota</taxon>
        <taxon>Betaproteobacteria</taxon>
        <taxon>Burkholderiales</taxon>
        <taxon>Oxalobacteraceae</taxon>
        <taxon>Telluria group</taxon>
        <taxon>Massilia</taxon>
    </lineage>
</organism>
<dbReference type="Proteomes" id="UP001596101">
    <property type="component" value="Unassembled WGS sequence"/>
</dbReference>
<accession>A0ABW0MJ66</accession>
<evidence type="ECO:0000313" key="2">
    <source>
        <dbReference type="Proteomes" id="UP001596101"/>
    </source>
</evidence>
<protein>
    <submittedName>
        <fullName evidence="1">YqjK family protein</fullName>
    </submittedName>
</protein>